<reference evidence="1 2" key="1">
    <citation type="journal article" date="2022" name="New Phytol.">
        <title>Ecological generalism drives hyperdiversity of secondary metabolite gene clusters in xylarialean endophytes.</title>
        <authorList>
            <person name="Franco M.E.E."/>
            <person name="Wisecaver J.H."/>
            <person name="Arnold A.E."/>
            <person name="Ju Y.M."/>
            <person name="Slot J.C."/>
            <person name="Ahrendt S."/>
            <person name="Moore L.P."/>
            <person name="Eastman K.E."/>
            <person name="Scott K."/>
            <person name="Konkel Z."/>
            <person name="Mondo S.J."/>
            <person name="Kuo A."/>
            <person name="Hayes R.D."/>
            <person name="Haridas S."/>
            <person name="Andreopoulos B."/>
            <person name="Riley R."/>
            <person name="LaButti K."/>
            <person name="Pangilinan J."/>
            <person name="Lipzen A."/>
            <person name="Amirebrahimi M."/>
            <person name="Yan J."/>
            <person name="Adam C."/>
            <person name="Keymanesh K."/>
            <person name="Ng V."/>
            <person name="Louie K."/>
            <person name="Northen T."/>
            <person name="Drula E."/>
            <person name="Henrissat B."/>
            <person name="Hsieh H.M."/>
            <person name="Youens-Clark K."/>
            <person name="Lutzoni F."/>
            <person name="Miadlikowska J."/>
            <person name="Eastwood D.C."/>
            <person name="Hamelin R.C."/>
            <person name="Grigoriev I.V."/>
            <person name="U'Ren J.M."/>
        </authorList>
    </citation>
    <scope>NUCLEOTIDE SEQUENCE [LARGE SCALE GENOMIC DNA]</scope>
    <source>
        <strain evidence="1 2">CBS 119005</strain>
    </source>
</reference>
<organism evidence="1 2">
    <name type="scientific">Hypoxylon rubiginosum</name>
    <dbReference type="NCBI Taxonomy" id="110542"/>
    <lineage>
        <taxon>Eukaryota</taxon>
        <taxon>Fungi</taxon>
        <taxon>Dikarya</taxon>
        <taxon>Ascomycota</taxon>
        <taxon>Pezizomycotina</taxon>
        <taxon>Sordariomycetes</taxon>
        <taxon>Xylariomycetidae</taxon>
        <taxon>Xylariales</taxon>
        <taxon>Hypoxylaceae</taxon>
        <taxon>Hypoxylon</taxon>
    </lineage>
</organism>
<sequence length="374" mass="41965">MESLRKQLHETQGALNEKNILFRKLKVEQAEAVGNWRNEKHNYESRIKRLEEENNRLRLLKKDPNHGRRSSISMTLLGGAAGDSTAPGGNAETVVFTRAQMRDAERKYEHVKDELAAKAKVCEDLQRQLQFRSGAAALPDLADDHVVDGWKKLRVQIRELSTKKFHIPTLVSASEEHDYGQLSTHWRAYMSSGNELTSYMVQALVWRCLHTSLFQKYCRVWGREYGNTAAKLGQIFMAKIPDAPFQDWRMLTGELFDRAFEIDAAVLGEVEARMGDILSRLAAGTEPSGAIQKALKEIVMTAAELSAIFARSRFVPLMADKPGSTLTRGFAVVEALMEVKGEYATGKAVDMMVSPCLLKKEADYSVLVKAEVIC</sequence>
<accession>A0ACB9YR13</accession>
<proteinExistence type="predicted"/>
<keyword evidence="2" id="KW-1185">Reference proteome</keyword>
<comment type="caution">
    <text evidence="1">The sequence shown here is derived from an EMBL/GenBank/DDBJ whole genome shotgun (WGS) entry which is preliminary data.</text>
</comment>
<dbReference type="EMBL" id="MU393540">
    <property type="protein sequence ID" value="KAI4861834.1"/>
    <property type="molecule type" value="Genomic_DNA"/>
</dbReference>
<protein>
    <submittedName>
        <fullName evidence="1">Uncharacterized protein</fullName>
    </submittedName>
</protein>
<dbReference type="Proteomes" id="UP001497700">
    <property type="component" value="Unassembled WGS sequence"/>
</dbReference>
<gene>
    <name evidence="1" type="ORF">F4820DRAFT_47281</name>
</gene>
<evidence type="ECO:0000313" key="1">
    <source>
        <dbReference type="EMBL" id="KAI4861834.1"/>
    </source>
</evidence>
<name>A0ACB9YR13_9PEZI</name>
<evidence type="ECO:0000313" key="2">
    <source>
        <dbReference type="Proteomes" id="UP001497700"/>
    </source>
</evidence>